<evidence type="ECO:0000313" key="4">
    <source>
        <dbReference type="Proteomes" id="UP000254807"/>
    </source>
</evidence>
<dbReference type="Proteomes" id="UP000516696">
    <property type="component" value="Chromosome"/>
</dbReference>
<dbReference type="AlphaFoldDB" id="A0A376H326"/>
<dbReference type="SUPFAM" id="SSF56784">
    <property type="entry name" value="HAD-like"/>
    <property type="match status" value="1"/>
</dbReference>
<dbReference type="EMBL" id="CP050485">
    <property type="protein sequence ID" value="QOG26279.1"/>
    <property type="molecule type" value="Genomic_DNA"/>
</dbReference>
<sequence length="216" mass="23907">MKQQLFFDLDGTIIDSSEGIYSSIRYALEKLGHEPLSTDGLRAFVGPPLINSFRDLGFTEETAQRAVKYYRENYREKGMFQITPYEKIETTLAELSETHDVFIATSKPEIFAKEILSYLDFTDYFKGIYGADLENKRGEKAAVLAYALEKADGNTSALMIGDRSHDILGAKANGLSAIGVLYGFGSEEELLSAGAVALAEKPLDLLELIRMDHAGK</sequence>
<dbReference type="InterPro" id="IPR041492">
    <property type="entry name" value="HAD_2"/>
</dbReference>
<dbReference type="InterPro" id="IPR023214">
    <property type="entry name" value="HAD_sf"/>
</dbReference>
<dbReference type="EC" id="3.1.3.5" evidence="3"/>
<dbReference type="GO" id="GO:0008253">
    <property type="term" value="F:5'-nucleotidase activity"/>
    <property type="evidence" value="ECO:0007669"/>
    <property type="project" value="UniProtKB-EC"/>
</dbReference>
<dbReference type="EMBL" id="UFYW01000001">
    <property type="protein sequence ID" value="STD84312.1"/>
    <property type="molecule type" value="Genomic_DNA"/>
</dbReference>
<dbReference type="Gene3D" id="1.10.150.240">
    <property type="entry name" value="Putative phosphatase, domain 2"/>
    <property type="match status" value="1"/>
</dbReference>
<name>A0A376H326_ENTGA</name>
<keyword evidence="3" id="KW-0378">Hydrolase</keyword>
<evidence type="ECO:0000313" key="2">
    <source>
        <dbReference type="EMBL" id="QOG26279.1"/>
    </source>
</evidence>
<dbReference type="SFLD" id="SFLDS00003">
    <property type="entry name" value="Haloacid_Dehalogenase"/>
    <property type="match status" value="1"/>
</dbReference>
<dbReference type="RefSeq" id="WP_003127307.1">
    <property type="nucleotide sequence ID" value="NZ_BTSN01000011.1"/>
</dbReference>
<dbReference type="PANTHER" id="PTHR43434:SF20">
    <property type="entry name" value="5'-NUCLEOTIDASE"/>
    <property type="match status" value="1"/>
</dbReference>
<gene>
    <name evidence="2" type="ORF">EGM181_02855</name>
    <name evidence="1" type="ORF">GTI89_12830</name>
    <name evidence="3" type="ORF">NCTC12360_02845</name>
</gene>
<reference evidence="3 4" key="1">
    <citation type="submission" date="2018-06" db="EMBL/GenBank/DDBJ databases">
        <authorList>
            <consortium name="Pathogen Informatics"/>
            <person name="Doyle S."/>
        </authorList>
    </citation>
    <scope>NUCLEOTIDE SEQUENCE [LARGE SCALE GENOMIC DNA]</scope>
    <source>
        <strain evidence="3 4">NCTC12360</strain>
    </source>
</reference>
<dbReference type="GO" id="GO:0004713">
    <property type="term" value="F:protein tyrosine kinase activity"/>
    <property type="evidence" value="ECO:0007669"/>
    <property type="project" value="TreeGrafter"/>
</dbReference>
<dbReference type="InterPro" id="IPR050155">
    <property type="entry name" value="HAD-like_hydrolase_sf"/>
</dbReference>
<evidence type="ECO:0000313" key="1">
    <source>
        <dbReference type="EMBL" id="MXS26940.1"/>
    </source>
</evidence>
<evidence type="ECO:0000313" key="5">
    <source>
        <dbReference type="Proteomes" id="UP000439965"/>
    </source>
</evidence>
<evidence type="ECO:0000313" key="6">
    <source>
        <dbReference type="Proteomes" id="UP000516696"/>
    </source>
</evidence>
<dbReference type="EMBL" id="WVTI01000012">
    <property type="protein sequence ID" value="MXS26940.1"/>
    <property type="molecule type" value="Genomic_DNA"/>
</dbReference>
<dbReference type="OrthoDB" id="9792518at2"/>
<protein>
    <submittedName>
        <fullName evidence="1">HAD-IA family hydrolase</fullName>
    </submittedName>
    <submittedName>
        <fullName evidence="3">HAD-superfamily hydrolase, subfamily IA, variant 1 family protein</fullName>
        <ecNumber evidence="3">3.1.3.5</ecNumber>
    </submittedName>
</protein>
<dbReference type="NCBIfam" id="TIGR01549">
    <property type="entry name" value="HAD-SF-IA-v1"/>
    <property type="match status" value="1"/>
</dbReference>
<dbReference type="Proteomes" id="UP000439965">
    <property type="component" value="Unassembled WGS sequence"/>
</dbReference>
<dbReference type="GO" id="GO:0005829">
    <property type="term" value="C:cytosol"/>
    <property type="evidence" value="ECO:0007669"/>
    <property type="project" value="TreeGrafter"/>
</dbReference>
<proteinExistence type="predicted"/>
<evidence type="ECO:0000313" key="3">
    <source>
        <dbReference type="EMBL" id="STD84312.1"/>
    </source>
</evidence>
<reference evidence="1 5" key="2">
    <citation type="submission" date="2019-04" db="EMBL/GenBank/DDBJ databases">
        <title>Step-wise assembly of the neonatal virome modulated by breast feeding.</title>
        <authorList>
            <person name="Liang G."/>
            <person name="Bushman F."/>
        </authorList>
    </citation>
    <scope>NUCLEOTIDE SEQUENCE [LARGE SCALE GENOMIC DNA]</scope>
    <source>
        <strain evidence="1 5">E3404</strain>
    </source>
</reference>
<accession>A0A376H326</accession>
<dbReference type="InterPro" id="IPR023198">
    <property type="entry name" value="PGP-like_dom2"/>
</dbReference>
<dbReference type="Proteomes" id="UP000254807">
    <property type="component" value="Unassembled WGS sequence"/>
</dbReference>
<reference evidence="2 6" key="3">
    <citation type="submission" date="2020-03" db="EMBL/GenBank/DDBJ databases">
        <title>Characterization of ganglioside-mimicking enterococci.</title>
        <authorList>
            <person name="Patry R.T."/>
            <person name="Nothaft H."/>
            <person name="Bridger R."/>
            <person name="Shajahan A."/>
            <person name="Huynh S."/>
            <person name="Sanchez S."/>
            <person name="Azadi P."/>
            <person name="Cooper K."/>
            <person name="Miller W.G."/>
            <person name="Parker C.T."/>
            <person name="Wells L."/>
            <person name="Szymanski C.M."/>
        </authorList>
    </citation>
    <scope>NUCLEOTIDE SEQUENCE [LARGE SCALE GENOMIC DNA]</scope>
    <source>
        <strain evidence="2 6">EGM181</strain>
    </source>
</reference>
<dbReference type="InterPro" id="IPR006439">
    <property type="entry name" value="HAD-SF_hydro_IA"/>
</dbReference>
<dbReference type="InterPro" id="IPR036412">
    <property type="entry name" value="HAD-like_sf"/>
</dbReference>
<dbReference type="SFLD" id="SFLDG01129">
    <property type="entry name" value="C1.5:_HAD__Beta-PGM__Phosphata"/>
    <property type="match status" value="1"/>
</dbReference>
<organism evidence="3 4">
    <name type="scientific">Enterococcus gallinarum</name>
    <dbReference type="NCBI Taxonomy" id="1353"/>
    <lineage>
        <taxon>Bacteria</taxon>
        <taxon>Bacillati</taxon>
        <taxon>Bacillota</taxon>
        <taxon>Bacilli</taxon>
        <taxon>Lactobacillales</taxon>
        <taxon>Enterococcaceae</taxon>
        <taxon>Enterococcus</taxon>
    </lineage>
</organism>
<dbReference type="Gene3D" id="3.40.50.1000">
    <property type="entry name" value="HAD superfamily/HAD-like"/>
    <property type="match status" value="1"/>
</dbReference>
<keyword evidence="4" id="KW-1185">Reference proteome</keyword>
<dbReference type="PANTHER" id="PTHR43434">
    <property type="entry name" value="PHOSPHOGLYCOLATE PHOSPHATASE"/>
    <property type="match status" value="1"/>
</dbReference>
<dbReference type="Pfam" id="PF13419">
    <property type="entry name" value="HAD_2"/>
    <property type="match status" value="1"/>
</dbReference>